<dbReference type="AlphaFoldDB" id="A0A9P9HL92"/>
<name>A0A9P9HL92_FUSSL</name>
<dbReference type="Proteomes" id="UP000736672">
    <property type="component" value="Unassembled WGS sequence"/>
</dbReference>
<dbReference type="EMBL" id="JAGTJS010000009">
    <property type="protein sequence ID" value="KAH7258727.1"/>
    <property type="molecule type" value="Genomic_DNA"/>
</dbReference>
<evidence type="ECO:0000313" key="2">
    <source>
        <dbReference type="Proteomes" id="UP000736672"/>
    </source>
</evidence>
<accession>A0A9P9HL92</accession>
<keyword evidence="2" id="KW-1185">Reference proteome</keyword>
<evidence type="ECO:0000313" key="1">
    <source>
        <dbReference type="EMBL" id="KAH7258727.1"/>
    </source>
</evidence>
<dbReference type="OrthoDB" id="5035669at2759"/>
<sequence>MLNELKTFLTSFCAPIRRQPGTTPVRFGHITTPPYRLRHPSLMELIATALPSTGDKNDLRRFFVMTDYECQMITEEITAELCKGTFPAVIATFADILQALRGIRRCPGSSRLAWQTTTDPLGWEKNGGIPRRAIIVIQLDPQVSADSALALIALVQWVFDICADTRASLHVLTMSTDPGYNIVPAIAELRCPGIVVAELNLAALAEHDPVANAQVIEEQGITSKIDEAIDRIGQRSLAVILIGDATVAGNESKPGLDRTELQHARRMAQFNCSRRWVKGLPNIWILEIKGNCPLLPTALEGYEEVHVVLGPSYRDVAWHNDAGQLAVFNRTTARDERRDQLWWARQPNTKATYVYTGGSSIEAFLEAGHHRHRLIEDAHLGGFIASVFDMQSWGIDAKRVIRRCMQAPALNMAMEMLDRLHVQRVISRDGLILPELDAKAFRSILPLVDYDHRLALFVALDSGDSDDIVRMVKVQLAAVAGFGLERVFSFKSLDQDLFEVLEKNPQLPSMIYDACAGYGRGLAPMGTMWLSLGLWKHFLKTEYASFNAKYKALHDLIAIDRALSQLAETRANEMYHALQGHGILVPPAMQVVKEANDINEAQKLQLQAHLLRSFLHQLVAVYIPDGSSSLAYDLIATDTTVSEISHSDSIAGILPIDQIHEMDAANCSFGVCHLLHKFPGKSAFLAYDWTHIPVSVVAQWKDENAQDMDLCDALTSGIPPLSGNCDEWHPIEDS</sequence>
<proteinExistence type="predicted"/>
<gene>
    <name evidence="1" type="ORF">B0J15DRAFT_548867</name>
</gene>
<reference evidence="1" key="1">
    <citation type="journal article" date="2021" name="Nat. Commun.">
        <title>Genetic determinants of endophytism in the Arabidopsis root mycobiome.</title>
        <authorList>
            <person name="Mesny F."/>
            <person name="Miyauchi S."/>
            <person name="Thiergart T."/>
            <person name="Pickel B."/>
            <person name="Atanasova L."/>
            <person name="Karlsson M."/>
            <person name="Huettel B."/>
            <person name="Barry K.W."/>
            <person name="Haridas S."/>
            <person name="Chen C."/>
            <person name="Bauer D."/>
            <person name="Andreopoulos W."/>
            <person name="Pangilinan J."/>
            <person name="LaButti K."/>
            <person name="Riley R."/>
            <person name="Lipzen A."/>
            <person name="Clum A."/>
            <person name="Drula E."/>
            <person name="Henrissat B."/>
            <person name="Kohler A."/>
            <person name="Grigoriev I.V."/>
            <person name="Martin F.M."/>
            <person name="Hacquard S."/>
        </authorList>
    </citation>
    <scope>NUCLEOTIDE SEQUENCE</scope>
    <source>
        <strain evidence="1">FSSC 5 MPI-SDFR-AT-0091</strain>
    </source>
</reference>
<protein>
    <submittedName>
        <fullName evidence="1">Uncharacterized protein</fullName>
    </submittedName>
</protein>
<organism evidence="1 2">
    <name type="scientific">Fusarium solani</name>
    <name type="common">Filamentous fungus</name>
    <dbReference type="NCBI Taxonomy" id="169388"/>
    <lineage>
        <taxon>Eukaryota</taxon>
        <taxon>Fungi</taxon>
        <taxon>Dikarya</taxon>
        <taxon>Ascomycota</taxon>
        <taxon>Pezizomycotina</taxon>
        <taxon>Sordariomycetes</taxon>
        <taxon>Hypocreomycetidae</taxon>
        <taxon>Hypocreales</taxon>
        <taxon>Nectriaceae</taxon>
        <taxon>Fusarium</taxon>
        <taxon>Fusarium solani species complex</taxon>
    </lineage>
</organism>
<comment type="caution">
    <text evidence="1">The sequence shown here is derived from an EMBL/GenBank/DDBJ whole genome shotgun (WGS) entry which is preliminary data.</text>
</comment>